<keyword evidence="2 4" id="KW-0418">Kinase</keyword>
<organism evidence="4 5">
    <name type="scientific">Streptomyces endophyticus</name>
    <dbReference type="NCBI Taxonomy" id="714166"/>
    <lineage>
        <taxon>Bacteria</taxon>
        <taxon>Bacillati</taxon>
        <taxon>Actinomycetota</taxon>
        <taxon>Actinomycetes</taxon>
        <taxon>Kitasatosporales</taxon>
        <taxon>Streptomycetaceae</taxon>
        <taxon>Streptomyces</taxon>
    </lineage>
</organism>
<protein>
    <submittedName>
        <fullName evidence="4">PfkB family carbohydrate kinase</fullName>
    </submittedName>
</protein>
<keyword evidence="5" id="KW-1185">Reference proteome</keyword>
<proteinExistence type="predicted"/>
<dbReference type="RefSeq" id="WP_326016703.1">
    <property type="nucleotide sequence ID" value="NZ_JAOZYC010000104.1"/>
</dbReference>
<dbReference type="EMBL" id="JAOZYC010000104">
    <property type="protein sequence ID" value="MEB8338811.1"/>
    <property type="molecule type" value="Genomic_DNA"/>
</dbReference>
<evidence type="ECO:0000256" key="1">
    <source>
        <dbReference type="ARBA" id="ARBA00022679"/>
    </source>
</evidence>
<feature type="domain" description="Carbohydrate kinase PfkB" evidence="3">
    <location>
        <begin position="54"/>
        <end position="307"/>
    </location>
</feature>
<comment type="caution">
    <text evidence="4">The sequence shown here is derived from an EMBL/GenBank/DDBJ whole genome shotgun (WGS) entry which is preliminary data.</text>
</comment>
<dbReference type="InterPro" id="IPR011611">
    <property type="entry name" value="PfkB_dom"/>
</dbReference>
<dbReference type="PANTHER" id="PTHR42774">
    <property type="entry name" value="PHOSPHOTRANSFERASE SYSTEM TRANSPORT PROTEIN"/>
    <property type="match status" value="1"/>
</dbReference>
<dbReference type="Proteomes" id="UP001354931">
    <property type="component" value="Unassembled WGS sequence"/>
</dbReference>
<evidence type="ECO:0000259" key="3">
    <source>
        <dbReference type="Pfam" id="PF00294"/>
    </source>
</evidence>
<sequence length="365" mass="38817">MSPSRAVCDCIDPLAGVRATGDPEHDVFLTGTVFMDLVFTGLDGAPRIGTENWARGMGSSPGGIANMATALARLGLRTTLAATFGTDLYGDYCWESLADVERVDLTHSQRLPGWHSPLTVSMAYDGERTMVTHEHPAPPLEHTVPRARAGVASLEPDREDAWLRQAHDQGARIFADVGWDESGRWDTATLTGLPYAHAFLPNATEALHYTRTDTPQDAVARLADLVPIAVVTKGPEGAVAVDSLTGEHADVPGLRVEALDPTGAGDVFMAGFVTGTLAGWPLADRLAFANLTAALSVQHFGGSLSAPGWVEVAAWWGELTARAKAGDAAAADLARRYGFLHDLVPARLHEVARRRATPTLGFRAA</sequence>
<gene>
    <name evidence="4" type="ORF">OKJ99_15045</name>
</gene>
<dbReference type="Gene3D" id="3.40.1190.20">
    <property type="match status" value="1"/>
</dbReference>
<dbReference type="InterPro" id="IPR002173">
    <property type="entry name" value="Carboh/pur_kinase_PfkB_CS"/>
</dbReference>
<keyword evidence="1" id="KW-0808">Transferase</keyword>
<dbReference type="GO" id="GO:0016301">
    <property type="term" value="F:kinase activity"/>
    <property type="evidence" value="ECO:0007669"/>
    <property type="project" value="UniProtKB-KW"/>
</dbReference>
<dbReference type="SUPFAM" id="SSF53613">
    <property type="entry name" value="Ribokinase-like"/>
    <property type="match status" value="1"/>
</dbReference>
<evidence type="ECO:0000313" key="5">
    <source>
        <dbReference type="Proteomes" id="UP001354931"/>
    </source>
</evidence>
<dbReference type="InterPro" id="IPR052562">
    <property type="entry name" value="Ketohexokinase-related"/>
</dbReference>
<dbReference type="Pfam" id="PF00294">
    <property type="entry name" value="PfkB"/>
    <property type="match status" value="1"/>
</dbReference>
<evidence type="ECO:0000256" key="2">
    <source>
        <dbReference type="ARBA" id="ARBA00022777"/>
    </source>
</evidence>
<dbReference type="PANTHER" id="PTHR42774:SF3">
    <property type="entry name" value="KETOHEXOKINASE"/>
    <property type="match status" value="1"/>
</dbReference>
<dbReference type="PROSITE" id="PS00584">
    <property type="entry name" value="PFKB_KINASES_2"/>
    <property type="match status" value="1"/>
</dbReference>
<evidence type="ECO:0000313" key="4">
    <source>
        <dbReference type="EMBL" id="MEB8338811.1"/>
    </source>
</evidence>
<reference evidence="4 5" key="1">
    <citation type="submission" date="2022-10" db="EMBL/GenBank/DDBJ databases">
        <authorList>
            <person name="Xie J."/>
            <person name="Shen N."/>
        </authorList>
    </citation>
    <scope>NUCLEOTIDE SEQUENCE [LARGE SCALE GENOMIC DNA]</scope>
    <source>
        <strain evidence="4 5">YIM65594</strain>
    </source>
</reference>
<dbReference type="InterPro" id="IPR029056">
    <property type="entry name" value="Ribokinase-like"/>
</dbReference>
<name>A0ABU6F498_9ACTN</name>
<accession>A0ABU6F498</accession>